<sequence length="200" mass="23070">MKLNSKYFDSIRVKPDQDRLLQDKVPVCEWPDCESPGKHPAPKGRDTEKEYHYFCLRHVREYNKDYNYFKGMKDKEVKDFVASSRTGHRPTWKLGDSAKSKKPAGKGKGPKVDDPFDLMGEGEIHGRPRRTVRNQELKALHELGLDETATKETATKQYKVLIKRLHPDANKGSRANEDKLTKVIKAYEYLKTSGFMRKTG</sequence>
<dbReference type="PROSITE" id="PS50076">
    <property type="entry name" value="DNAJ_2"/>
    <property type="match status" value="1"/>
</dbReference>
<dbReference type="AlphaFoldDB" id="A0A3B0RPA6"/>
<dbReference type="InterPro" id="IPR001623">
    <property type="entry name" value="DnaJ_domain"/>
</dbReference>
<feature type="compositionally biased region" description="Basic residues" evidence="1">
    <location>
        <begin position="100"/>
        <end position="109"/>
    </location>
</feature>
<evidence type="ECO:0000259" key="2">
    <source>
        <dbReference type="PROSITE" id="PS50076"/>
    </source>
</evidence>
<evidence type="ECO:0000256" key="1">
    <source>
        <dbReference type="SAM" id="MobiDB-lite"/>
    </source>
</evidence>
<protein>
    <submittedName>
        <fullName evidence="3">FIG003437: hypothetical with DnaJ-like domain</fullName>
    </submittedName>
</protein>
<gene>
    <name evidence="3" type="ORF">MNBD_ALPHA08-1827</name>
</gene>
<dbReference type="Gene3D" id="1.10.287.110">
    <property type="entry name" value="DnaJ domain"/>
    <property type="match status" value="1"/>
</dbReference>
<feature type="domain" description="J" evidence="2">
    <location>
        <begin position="138"/>
        <end position="200"/>
    </location>
</feature>
<feature type="region of interest" description="Disordered" evidence="1">
    <location>
        <begin position="81"/>
        <end position="127"/>
    </location>
</feature>
<reference evidence="3" key="1">
    <citation type="submission" date="2018-06" db="EMBL/GenBank/DDBJ databases">
        <authorList>
            <person name="Zhirakovskaya E."/>
        </authorList>
    </citation>
    <scope>NUCLEOTIDE SEQUENCE</scope>
</reference>
<name>A0A3B0RPA6_9ZZZZ</name>
<dbReference type="EMBL" id="UOEC01000108">
    <property type="protein sequence ID" value="VAV93261.1"/>
    <property type="molecule type" value="Genomic_DNA"/>
</dbReference>
<dbReference type="SMART" id="SM00271">
    <property type="entry name" value="DnaJ"/>
    <property type="match status" value="1"/>
</dbReference>
<dbReference type="Pfam" id="PF00226">
    <property type="entry name" value="DnaJ"/>
    <property type="match status" value="1"/>
</dbReference>
<dbReference type="InterPro" id="IPR036869">
    <property type="entry name" value="J_dom_sf"/>
</dbReference>
<proteinExistence type="predicted"/>
<dbReference type="CDD" id="cd06257">
    <property type="entry name" value="DnaJ"/>
    <property type="match status" value="1"/>
</dbReference>
<accession>A0A3B0RPA6</accession>
<dbReference type="SUPFAM" id="SSF46565">
    <property type="entry name" value="Chaperone J-domain"/>
    <property type="match status" value="1"/>
</dbReference>
<evidence type="ECO:0000313" key="3">
    <source>
        <dbReference type="EMBL" id="VAV93261.1"/>
    </source>
</evidence>
<organism evidence="3">
    <name type="scientific">hydrothermal vent metagenome</name>
    <dbReference type="NCBI Taxonomy" id="652676"/>
    <lineage>
        <taxon>unclassified sequences</taxon>
        <taxon>metagenomes</taxon>
        <taxon>ecological metagenomes</taxon>
    </lineage>
</organism>